<protein>
    <submittedName>
        <fullName evidence="2">MarR family transcriptional regulator</fullName>
    </submittedName>
</protein>
<dbReference type="Pfam" id="PF12802">
    <property type="entry name" value="MarR_2"/>
    <property type="match status" value="1"/>
</dbReference>
<evidence type="ECO:0000259" key="1">
    <source>
        <dbReference type="PROSITE" id="PS50995"/>
    </source>
</evidence>
<dbReference type="GO" id="GO:0006950">
    <property type="term" value="P:response to stress"/>
    <property type="evidence" value="ECO:0007669"/>
    <property type="project" value="TreeGrafter"/>
</dbReference>
<dbReference type="InterPro" id="IPR036388">
    <property type="entry name" value="WH-like_DNA-bd_sf"/>
</dbReference>
<dbReference type="SMART" id="SM00347">
    <property type="entry name" value="HTH_MARR"/>
    <property type="match status" value="1"/>
</dbReference>
<gene>
    <name evidence="2" type="ORF">GIY23_22025</name>
</gene>
<dbReference type="KEGG" id="sace:GIY23_22025"/>
<dbReference type="PANTHER" id="PTHR33164:SF106">
    <property type="entry name" value="TRANSCRIPTIONAL REGULATORY PROTEIN"/>
    <property type="match status" value="1"/>
</dbReference>
<dbReference type="SUPFAM" id="SSF46785">
    <property type="entry name" value="Winged helix' DNA-binding domain"/>
    <property type="match status" value="1"/>
</dbReference>
<dbReference type="AlphaFoldDB" id="A0A5Q3QB89"/>
<sequence length="160" mass="17075">MQSARPTEPRPIDREIASALRGLMQLQPQVERALAGRLGVGTTDVAAVDQLVSAPAAPGVVELADRLGIRSASATVLVDRLVAAGHVERSRHPTDRRRVTLHTTESARTEVLTALSPLLTAIGEVTSELDEDTADTVLRFLAEVVDRTRAFTNASPAPPE</sequence>
<proteinExistence type="predicted"/>
<dbReference type="InterPro" id="IPR036390">
    <property type="entry name" value="WH_DNA-bd_sf"/>
</dbReference>
<reference evidence="3" key="1">
    <citation type="submission" date="2019-11" db="EMBL/GenBank/DDBJ databases">
        <title>The complete genome sequence of Saccharopolyspora sp. E2A.</title>
        <authorList>
            <person name="Zhang G."/>
        </authorList>
    </citation>
    <scope>NUCLEOTIDE SEQUENCE [LARGE SCALE GENOMIC DNA]</scope>
    <source>
        <strain evidence="3">E2A</strain>
    </source>
</reference>
<dbReference type="GO" id="GO:0003700">
    <property type="term" value="F:DNA-binding transcription factor activity"/>
    <property type="evidence" value="ECO:0007669"/>
    <property type="project" value="InterPro"/>
</dbReference>
<dbReference type="RefSeq" id="WP_154078396.1">
    <property type="nucleotide sequence ID" value="NZ_CP045929.1"/>
</dbReference>
<dbReference type="PROSITE" id="PS50995">
    <property type="entry name" value="HTH_MARR_2"/>
    <property type="match status" value="1"/>
</dbReference>
<organism evidence="2 3">
    <name type="scientific">Allosaccharopolyspora coralli</name>
    <dbReference type="NCBI Taxonomy" id="2665642"/>
    <lineage>
        <taxon>Bacteria</taxon>
        <taxon>Bacillati</taxon>
        <taxon>Actinomycetota</taxon>
        <taxon>Actinomycetes</taxon>
        <taxon>Pseudonocardiales</taxon>
        <taxon>Pseudonocardiaceae</taxon>
        <taxon>Allosaccharopolyspora</taxon>
    </lineage>
</organism>
<evidence type="ECO:0000313" key="3">
    <source>
        <dbReference type="Proteomes" id="UP000371041"/>
    </source>
</evidence>
<dbReference type="InterPro" id="IPR000835">
    <property type="entry name" value="HTH_MarR-typ"/>
</dbReference>
<dbReference type="Gene3D" id="1.10.10.10">
    <property type="entry name" value="Winged helix-like DNA-binding domain superfamily/Winged helix DNA-binding domain"/>
    <property type="match status" value="1"/>
</dbReference>
<name>A0A5Q3QB89_9PSEU</name>
<dbReference type="PANTHER" id="PTHR33164">
    <property type="entry name" value="TRANSCRIPTIONAL REGULATOR, MARR FAMILY"/>
    <property type="match status" value="1"/>
</dbReference>
<keyword evidence="3" id="KW-1185">Reference proteome</keyword>
<dbReference type="EMBL" id="CP045929">
    <property type="protein sequence ID" value="QGK71828.1"/>
    <property type="molecule type" value="Genomic_DNA"/>
</dbReference>
<dbReference type="Proteomes" id="UP000371041">
    <property type="component" value="Chromosome"/>
</dbReference>
<accession>A0A5Q3QB89</accession>
<feature type="domain" description="HTH marR-type" evidence="1">
    <location>
        <begin position="9"/>
        <end position="146"/>
    </location>
</feature>
<evidence type="ECO:0000313" key="2">
    <source>
        <dbReference type="EMBL" id="QGK71828.1"/>
    </source>
</evidence>
<dbReference type="InterPro" id="IPR039422">
    <property type="entry name" value="MarR/SlyA-like"/>
</dbReference>